<dbReference type="AlphaFoldDB" id="A0A2V1DAH0"/>
<evidence type="ECO:0000313" key="2">
    <source>
        <dbReference type="Proteomes" id="UP000244855"/>
    </source>
</evidence>
<keyword evidence="2" id="KW-1185">Reference proteome</keyword>
<accession>A0A2V1DAH0</accession>
<dbReference type="PANTHER" id="PTHR11799:SF20">
    <property type="entry name" value="SMP-30_GLUCONOLACTONASE_LRE-LIKE REGION DOMAIN-CONTAINING PROTEIN"/>
    <property type="match status" value="1"/>
</dbReference>
<dbReference type="PANTHER" id="PTHR11799">
    <property type="entry name" value="PARAOXONASE"/>
    <property type="match status" value="1"/>
</dbReference>
<reference evidence="1 2" key="1">
    <citation type="journal article" date="2018" name="Sci. Rep.">
        <title>Comparative genomics provides insights into the lifestyle and reveals functional heterogeneity of dark septate endophytic fungi.</title>
        <authorList>
            <person name="Knapp D.G."/>
            <person name="Nemeth J.B."/>
            <person name="Barry K."/>
            <person name="Hainaut M."/>
            <person name="Henrissat B."/>
            <person name="Johnson J."/>
            <person name="Kuo A."/>
            <person name="Lim J.H.P."/>
            <person name="Lipzen A."/>
            <person name="Nolan M."/>
            <person name="Ohm R.A."/>
            <person name="Tamas L."/>
            <person name="Grigoriev I.V."/>
            <person name="Spatafora J.W."/>
            <person name="Nagy L.G."/>
            <person name="Kovacs G.M."/>
        </authorList>
    </citation>
    <scope>NUCLEOTIDE SEQUENCE [LARGE SCALE GENOMIC DNA]</scope>
    <source>
        <strain evidence="1 2">DSE2036</strain>
    </source>
</reference>
<proteinExistence type="predicted"/>
<protein>
    <submittedName>
        <fullName evidence="1">Serum paraoxonase/arylesteras-like protein</fullName>
    </submittedName>
</protein>
<organism evidence="1 2">
    <name type="scientific">Periconia macrospinosa</name>
    <dbReference type="NCBI Taxonomy" id="97972"/>
    <lineage>
        <taxon>Eukaryota</taxon>
        <taxon>Fungi</taxon>
        <taxon>Dikarya</taxon>
        <taxon>Ascomycota</taxon>
        <taxon>Pezizomycotina</taxon>
        <taxon>Dothideomycetes</taxon>
        <taxon>Pleosporomycetidae</taxon>
        <taxon>Pleosporales</taxon>
        <taxon>Massarineae</taxon>
        <taxon>Periconiaceae</taxon>
        <taxon>Periconia</taxon>
    </lineage>
</organism>
<dbReference type="InterPro" id="IPR011042">
    <property type="entry name" value="6-blade_b-propeller_TolB-like"/>
</dbReference>
<dbReference type="Gene3D" id="2.120.10.30">
    <property type="entry name" value="TolB, C-terminal domain"/>
    <property type="match status" value="1"/>
</dbReference>
<dbReference type="SUPFAM" id="SSF63829">
    <property type="entry name" value="Calcium-dependent phosphotriesterase"/>
    <property type="match status" value="1"/>
</dbReference>
<evidence type="ECO:0000313" key="1">
    <source>
        <dbReference type="EMBL" id="PVH95126.1"/>
    </source>
</evidence>
<dbReference type="Proteomes" id="UP000244855">
    <property type="component" value="Unassembled WGS sequence"/>
</dbReference>
<name>A0A2V1DAH0_9PLEO</name>
<dbReference type="OrthoDB" id="5307922at2759"/>
<gene>
    <name evidence="1" type="ORF">DM02DRAFT_660423</name>
</gene>
<sequence>MAVLRKTAFSVACVAIFYQLWLREFLFDTLGVRRASESIESFPWKCRRLVDEKLEGCEDMWLDVDGRVLYAACSGSFSRGQWNPGQDLPPAVKCFQANECDRLSKYNVSGRRPGGSKLMSIMIDKPTANGFFEMHSIETKGYTGATGDLSLDLIGFDVDQSVPGELKFFLINHRPAVDAQKNFLDASTVGVNGTVEVFRYEKGSKQMSHLKTIAHPEVYSANNLALVDDGAFVLTNDHSGKVGFRKELDLLIGGGNVARCESNGECAPVTGSSLRFPNGLAVDKEGLVYVGMTAAPYVGVYRFTAENKLNQIDRIHVGMPVDNLSVDTNEEIWAVGITKMFDLIDSIGDPFNKGSPTTVFKIHKAPDGKYETMKVLEDREAKFVSSGTIAVFDAATEKLFVGGAATPFITVCESVKA</sequence>
<dbReference type="InterPro" id="IPR051288">
    <property type="entry name" value="Serum_paraoxonase/arylesterase"/>
</dbReference>
<dbReference type="EMBL" id="KZ805507">
    <property type="protein sequence ID" value="PVH95126.1"/>
    <property type="molecule type" value="Genomic_DNA"/>
</dbReference>